<keyword evidence="7 8" id="KW-0807">Transducer</keyword>
<comment type="caution">
    <text evidence="8">Lacks conserved residue(s) required for the propagation of feature annotation.</text>
</comment>
<organism evidence="9 10">
    <name type="scientific">Acromyrmex charruanus</name>
    <dbReference type="NCBI Taxonomy" id="2715315"/>
    <lineage>
        <taxon>Eukaryota</taxon>
        <taxon>Metazoa</taxon>
        <taxon>Ecdysozoa</taxon>
        <taxon>Arthropoda</taxon>
        <taxon>Hexapoda</taxon>
        <taxon>Insecta</taxon>
        <taxon>Pterygota</taxon>
        <taxon>Neoptera</taxon>
        <taxon>Endopterygota</taxon>
        <taxon>Hymenoptera</taxon>
        <taxon>Apocrita</taxon>
        <taxon>Aculeata</taxon>
        <taxon>Formicoidea</taxon>
        <taxon>Formicidae</taxon>
        <taxon>Myrmicinae</taxon>
        <taxon>Acromyrmex</taxon>
    </lineage>
</organism>
<dbReference type="GO" id="GO:0005886">
    <property type="term" value="C:plasma membrane"/>
    <property type="evidence" value="ECO:0007669"/>
    <property type="project" value="UniProtKB-SubCell"/>
</dbReference>
<feature type="transmembrane region" description="Helical" evidence="8">
    <location>
        <begin position="61"/>
        <end position="85"/>
    </location>
</feature>
<reference evidence="9" key="1">
    <citation type="submission" date="2020-03" db="EMBL/GenBank/DDBJ databases">
        <title>Relaxed selection underlies rapid genomic changes in the transitions from sociality to social parasitism in ants.</title>
        <authorList>
            <person name="Bi X."/>
        </authorList>
    </citation>
    <scope>NUCLEOTIDE SEQUENCE</scope>
    <source>
        <strain evidence="9">BGI-DK2014a</strain>
        <tissue evidence="9">Whole body</tissue>
    </source>
</reference>
<protein>
    <recommendedName>
        <fullName evidence="8">Gustatory receptor</fullName>
    </recommendedName>
</protein>
<evidence type="ECO:0000256" key="3">
    <source>
        <dbReference type="ARBA" id="ARBA00022692"/>
    </source>
</evidence>
<keyword evidence="3 8" id="KW-0812">Transmembrane</keyword>
<dbReference type="PANTHER" id="PTHR21143:SF133">
    <property type="entry name" value="GUSTATORY AND PHEROMONE RECEPTOR 32A-RELATED"/>
    <property type="match status" value="1"/>
</dbReference>
<evidence type="ECO:0000256" key="4">
    <source>
        <dbReference type="ARBA" id="ARBA00022989"/>
    </source>
</evidence>
<comment type="caution">
    <text evidence="9">The sequence shown here is derived from an EMBL/GenBank/DDBJ whole genome shotgun (WGS) entry which is preliminary data.</text>
</comment>
<feature type="transmembrane region" description="Helical" evidence="8">
    <location>
        <begin position="306"/>
        <end position="330"/>
    </location>
</feature>
<dbReference type="GO" id="GO:0007165">
    <property type="term" value="P:signal transduction"/>
    <property type="evidence" value="ECO:0007669"/>
    <property type="project" value="UniProtKB-KW"/>
</dbReference>
<dbReference type="GO" id="GO:0007635">
    <property type="term" value="P:chemosensory behavior"/>
    <property type="evidence" value="ECO:0007669"/>
    <property type="project" value="TreeGrafter"/>
</dbReference>
<feature type="non-terminal residue" evidence="9">
    <location>
        <position position="1"/>
    </location>
</feature>
<keyword evidence="4 8" id="KW-1133">Transmembrane helix</keyword>
<name>A0A836GLI5_9HYME</name>
<comment type="function">
    <text evidence="8">Gustatory receptor which mediates acceptance or avoidance behavior, depending on its substrates.</text>
</comment>
<evidence type="ECO:0000313" key="10">
    <source>
        <dbReference type="Proteomes" id="UP000669903"/>
    </source>
</evidence>
<dbReference type="GO" id="GO:0043025">
    <property type="term" value="C:neuronal cell body"/>
    <property type="evidence" value="ECO:0007669"/>
    <property type="project" value="TreeGrafter"/>
</dbReference>
<keyword evidence="5 8" id="KW-0472">Membrane</keyword>
<evidence type="ECO:0000256" key="8">
    <source>
        <dbReference type="RuleBase" id="RU363108"/>
    </source>
</evidence>
<dbReference type="PANTHER" id="PTHR21143">
    <property type="entry name" value="INVERTEBRATE GUSTATORY RECEPTOR"/>
    <property type="match status" value="1"/>
</dbReference>
<comment type="subcellular location">
    <subcellularLocation>
        <location evidence="1 8">Cell membrane</location>
        <topology evidence="1 8">Multi-pass membrane protein</topology>
    </subcellularLocation>
</comment>
<evidence type="ECO:0000256" key="7">
    <source>
        <dbReference type="ARBA" id="ARBA00023224"/>
    </source>
</evidence>
<dbReference type="GO" id="GO:0050909">
    <property type="term" value="P:sensory perception of taste"/>
    <property type="evidence" value="ECO:0007669"/>
    <property type="project" value="InterPro"/>
</dbReference>
<evidence type="ECO:0000256" key="6">
    <source>
        <dbReference type="ARBA" id="ARBA00023170"/>
    </source>
</evidence>
<dbReference type="AlphaFoldDB" id="A0A836GLI5"/>
<dbReference type="Pfam" id="PF08395">
    <property type="entry name" value="7tm_7"/>
    <property type="match status" value="1"/>
</dbReference>
<dbReference type="EMBL" id="JAANIC010002450">
    <property type="protein sequence ID" value="KAG5344935.1"/>
    <property type="molecule type" value="Genomic_DNA"/>
</dbReference>
<feature type="transmembrane region" description="Helical" evidence="8">
    <location>
        <begin position="176"/>
        <end position="206"/>
    </location>
</feature>
<accession>A0A836GLI5</accession>
<dbReference type="InterPro" id="IPR013604">
    <property type="entry name" value="7TM_chemorcpt"/>
</dbReference>
<feature type="transmembrane region" description="Helical" evidence="8">
    <location>
        <begin position="97"/>
        <end position="117"/>
    </location>
</feature>
<evidence type="ECO:0000256" key="2">
    <source>
        <dbReference type="ARBA" id="ARBA00022475"/>
    </source>
</evidence>
<keyword evidence="10" id="KW-1185">Reference proteome</keyword>
<keyword evidence="2 8" id="KW-1003">Cell membrane</keyword>
<evidence type="ECO:0000313" key="9">
    <source>
        <dbReference type="EMBL" id="KAG5344935.1"/>
    </source>
</evidence>
<dbReference type="GO" id="GO:0030425">
    <property type="term" value="C:dendrite"/>
    <property type="evidence" value="ECO:0007669"/>
    <property type="project" value="TreeGrafter"/>
</dbReference>
<dbReference type="GO" id="GO:0030424">
    <property type="term" value="C:axon"/>
    <property type="evidence" value="ECO:0007669"/>
    <property type="project" value="TreeGrafter"/>
</dbReference>
<evidence type="ECO:0000256" key="1">
    <source>
        <dbReference type="ARBA" id="ARBA00004651"/>
    </source>
</evidence>
<feature type="transmembrane region" description="Helical" evidence="8">
    <location>
        <begin position="274"/>
        <end position="294"/>
    </location>
</feature>
<gene>
    <name evidence="9" type="primary">Gr28b_10</name>
    <name evidence="9" type="ORF">G6Z76_0014566</name>
</gene>
<feature type="transmembrane region" description="Helical" evidence="8">
    <location>
        <begin position="379"/>
        <end position="404"/>
    </location>
</feature>
<sequence>HFTNRVRFERLKIIENIKMGKKWLCNATDFQSLMYPCFTWSRILGLFPYKLNASTFEFSKLYYILSTVVICVCCVINFALIDSIIKSKINYGDVVRNIYVVIYYIFINFIITITHFLSGSRMRLLQTILEVSSKLPSKSYQKLSRLIHVKDILGNIIRVVQLSINLYKILKYKDNFFVILIMISTVYSALLVLQIVMLYINCVCVLKACFKRINDNLVHMQKFVINDMKLCVSNVIWHTQKNQFLVTELRILKKQHLMICDAVQMLNMIFSLPLLAIIVMSFFAVTFMLYFYAIRWQNGVFIGLDWHFLDVFLTSLIYNIFTIILIVWVCEMNKNQAQEISTTIHDLHNSTNDEKIKYELQLFSLQILHCKNTFLVKGLAIDATLLAAIAGNITTYLLILIQFLNMSCDRKAAVNVT</sequence>
<keyword evidence="6 8" id="KW-0675">Receptor</keyword>
<dbReference type="Proteomes" id="UP000669903">
    <property type="component" value="Unassembled WGS sequence"/>
</dbReference>
<comment type="similarity">
    <text evidence="8">Belongs to the insect chemoreceptor superfamily. Gustatory receptor (GR) family.</text>
</comment>
<evidence type="ECO:0000256" key="5">
    <source>
        <dbReference type="ARBA" id="ARBA00023136"/>
    </source>
</evidence>
<feature type="non-terminal residue" evidence="9">
    <location>
        <position position="417"/>
    </location>
</feature>
<proteinExistence type="inferred from homology"/>
<dbReference type="GO" id="GO:0008049">
    <property type="term" value="P:male courtship behavior"/>
    <property type="evidence" value="ECO:0007669"/>
    <property type="project" value="TreeGrafter"/>
</dbReference>